<accession>A0A0D2KW24</accession>
<evidence type="ECO:0000313" key="1">
    <source>
        <dbReference type="EMBL" id="KJA18877.1"/>
    </source>
</evidence>
<feature type="non-terminal residue" evidence="1">
    <location>
        <position position="1"/>
    </location>
</feature>
<dbReference type="OMA" id="EGWIEME"/>
<dbReference type="STRING" id="945553.A0A0D2KW24"/>
<reference evidence="2" key="1">
    <citation type="submission" date="2014-04" db="EMBL/GenBank/DDBJ databases">
        <title>Evolutionary Origins and Diversification of the Mycorrhizal Mutualists.</title>
        <authorList>
            <consortium name="DOE Joint Genome Institute"/>
            <consortium name="Mycorrhizal Genomics Consortium"/>
            <person name="Kohler A."/>
            <person name="Kuo A."/>
            <person name="Nagy L.G."/>
            <person name="Floudas D."/>
            <person name="Copeland A."/>
            <person name="Barry K.W."/>
            <person name="Cichocki N."/>
            <person name="Veneault-Fourrey C."/>
            <person name="LaButti K."/>
            <person name="Lindquist E.A."/>
            <person name="Lipzen A."/>
            <person name="Lundell T."/>
            <person name="Morin E."/>
            <person name="Murat C."/>
            <person name="Riley R."/>
            <person name="Ohm R."/>
            <person name="Sun H."/>
            <person name="Tunlid A."/>
            <person name="Henrissat B."/>
            <person name="Grigoriev I.V."/>
            <person name="Hibbett D.S."/>
            <person name="Martin F."/>
        </authorList>
    </citation>
    <scope>NUCLEOTIDE SEQUENCE [LARGE SCALE GENOMIC DNA]</scope>
    <source>
        <strain evidence="2">FD-334 SS-4</strain>
    </source>
</reference>
<protein>
    <submittedName>
        <fullName evidence="1">Uncharacterized protein</fullName>
    </submittedName>
</protein>
<dbReference type="Proteomes" id="UP000054270">
    <property type="component" value="Unassembled WGS sequence"/>
</dbReference>
<dbReference type="OrthoDB" id="3251205at2759"/>
<dbReference type="AlphaFoldDB" id="A0A0D2KW24"/>
<feature type="non-terminal residue" evidence="1">
    <location>
        <position position="149"/>
    </location>
</feature>
<dbReference type="InterPro" id="IPR040521">
    <property type="entry name" value="KDZ"/>
</dbReference>
<sequence>IVLAFHGHAHKRLCQVHWHLLYMDGTGLEDLEVCEWTFHRSNELASIMRLATPFHQLQEIEEHWNFIDIDKHAVSANFIFQNYWQVLEKICIDGSVLAELSVQLKTTDTDYERNLTKERIYLKSLKMEPEAVQTMIDYVELLAELDNLQ</sequence>
<dbReference type="EMBL" id="KN817583">
    <property type="protein sequence ID" value="KJA18877.1"/>
    <property type="molecule type" value="Genomic_DNA"/>
</dbReference>
<name>A0A0D2KW24_HYPSF</name>
<organism evidence="1 2">
    <name type="scientific">Hypholoma sublateritium (strain FD-334 SS-4)</name>
    <dbReference type="NCBI Taxonomy" id="945553"/>
    <lineage>
        <taxon>Eukaryota</taxon>
        <taxon>Fungi</taxon>
        <taxon>Dikarya</taxon>
        <taxon>Basidiomycota</taxon>
        <taxon>Agaricomycotina</taxon>
        <taxon>Agaricomycetes</taxon>
        <taxon>Agaricomycetidae</taxon>
        <taxon>Agaricales</taxon>
        <taxon>Agaricineae</taxon>
        <taxon>Strophariaceae</taxon>
        <taxon>Hypholoma</taxon>
    </lineage>
</organism>
<proteinExistence type="predicted"/>
<gene>
    <name evidence="1" type="ORF">HYPSUDRAFT_100507</name>
</gene>
<evidence type="ECO:0000313" key="2">
    <source>
        <dbReference type="Proteomes" id="UP000054270"/>
    </source>
</evidence>
<dbReference type="Pfam" id="PF18758">
    <property type="entry name" value="KDZ"/>
    <property type="match status" value="1"/>
</dbReference>
<keyword evidence="2" id="KW-1185">Reference proteome</keyword>